<dbReference type="InterPro" id="IPR025476">
    <property type="entry name" value="Helitron_helicase-like"/>
</dbReference>
<feature type="compositionally biased region" description="Low complexity" evidence="1">
    <location>
        <begin position="57"/>
        <end position="68"/>
    </location>
</feature>
<evidence type="ECO:0000313" key="5">
    <source>
        <dbReference type="Proteomes" id="UP000297245"/>
    </source>
</evidence>
<evidence type="ECO:0000313" key="4">
    <source>
        <dbReference type="EMBL" id="THU78170.1"/>
    </source>
</evidence>
<dbReference type="AlphaFoldDB" id="A0A4S8KR70"/>
<evidence type="ECO:0000259" key="3">
    <source>
        <dbReference type="Pfam" id="PF20209"/>
    </source>
</evidence>
<name>A0A4S8KR70_DENBC</name>
<evidence type="ECO:0000256" key="1">
    <source>
        <dbReference type="SAM" id="MobiDB-lite"/>
    </source>
</evidence>
<dbReference type="Pfam" id="PF20209">
    <property type="entry name" value="DUF6570"/>
    <property type="match status" value="1"/>
</dbReference>
<dbReference type="OrthoDB" id="432234at2759"/>
<gene>
    <name evidence="4" type="ORF">K435DRAFT_700671</name>
</gene>
<evidence type="ECO:0000259" key="2">
    <source>
        <dbReference type="Pfam" id="PF14214"/>
    </source>
</evidence>
<protein>
    <submittedName>
        <fullName evidence="4">Uncharacterized protein</fullName>
    </submittedName>
</protein>
<proteinExistence type="predicted"/>
<feature type="domain" description="Helitron helicase-like" evidence="2">
    <location>
        <begin position="416"/>
        <end position="638"/>
    </location>
</feature>
<feature type="region of interest" description="Disordered" evidence="1">
    <location>
        <begin position="57"/>
        <end position="92"/>
    </location>
</feature>
<dbReference type="Proteomes" id="UP000297245">
    <property type="component" value="Unassembled WGS sequence"/>
</dbReference>
<dbReference type="EMBL" id="ML180249">
    <property type="protein sequence ID" value="THU78170.1"/>
    <property type="molecule type" value="Genomic_DNA"/>
</dbReference>
<dbReference type="InterPro" id="IPR046700">
    <property type="entry name" value="DUF6570"/>
</dbReference>
<dbReference type="Pfam" id="PF14214">
    <property type="entry name" value="Helitron_like_N"/>
    <property type="match status" value="1"/>
</dbReference>
<feature type="domain" description="DUF6570" evidence="3">
    <location>
        <begin position="149"/>
        <end position="274"/>
    </location>
</feature>
<sequence length="917" mass="104801">MAPSEDTLSVLTREELHKLTRNLIHIPSRSRSRKADLISFVLQHGSDELLTSLEHAATTKAPRKAPTPNSTTSKPQREDDEPPQRNTTRRVHEPWHQLHDLNQFLRLPNKQELHSRYQRFYEATSNEAVAMVVCGICGREVGVREHEVVPWHLNEFTVEQRQCLVPYKPHPDQYLVNNMLLEEEGLYPKSGGFDNVGSLQRAMRGTVTTYEHDMSGIASMVEGGLMPRPPAVLASVITVAFIGRGKLSKKWLRDTFKEKGNEYYRNIEIDPTRLAQLPEDDIPYEIESVIRRCDDEGVVLEESAGYVPTEDFEEDDYKSKSPDVIPMQYTGGVDVDLTKLTASELMHWGLANLWKEGEEGGYAVRRGSNPVCDFPSTAADSEEPSNYYEKVFPLLFPYGEGGFEKHRPVPLSLKEHVQWALQYHDRRFRTHGTFPFVTFGILQKRQALESARIQMHSSTVDRDAAILSTITSKKLKKAAEEESKGEPISDPAVRLLRNLVHATSSRVDGSDQSRTQLRSKIWSTAVILGPPFLWLTINPSDIHDPIAQVFAGEKIDLDNFLACNGPSKEKRSQNIADDPYAAAKFYHFIINTIMECLFGVKVTAFQVTTTMGVMGEIAAYFGMDETQGRGMIHLHILLFLKHTPSADQILEFLRSEEFRARIVDYIRANFRAYLPSLDSAESVSAFPKDHEVAFNRPPKPQSLDYEQQLRDLEFRVARAEQLHTCKKRVCLIEGKDGRWKCKRRAPFECAEDDYVDENGHWCPKRKYEYMNAWVPALAVNMRCNNDGKFLTNGRDASNITRYVTSYATKKQKKNHNVSAVMAKGFAYHLNHPRPEYADQVKDTQRLFLFRLVNSLNREQELAAPIVMAYLMGWGDHHCSHTYSPIYWGVFNRTLLRAFPELRRGYQAQDHNHATHNE</sequence>
<accession>A0A4S8KR70</accession>
<reference evidence="4 5" key="1">
    <citation type="journal article" date="2019" name="Nat. Ecol. Evol.">
        <title>Megaphylogeny resolves global patterns of mushroom evolution.</title>
        <authorList>
            <person name="Varga T."/>
            <person name="Krizsan K."/>
            <person name="Foldi C."/>
            <person name="Dima B."/>
            <person name="Sanchez-Garcia M."/>
            <person name="Sanchez-Ramirez S."/>
            <person name="Szollosi G.J."/>
            <person name="Szarkandi J.G."/>
            <person name="Papp V."/>
            <person name="Albert L."/>
            <person name="Andreopoulos W."/>
            <person name="Angelini C."/>
            <person name="Antonin V."/>
            <person name="Barry K.W."/>
            <person name="Bougher N.L."/>
            <person name="Buchanan P."/>
            <person name="Buyck B."/>
            <person name="Bense V."/>
            <person name="Catcheside P."/>
            <person name="Chovatia M."/>
            <person name="Cooper J."/>
            <person name="Damon W."/>
            <person name="Desjardin D."/>
            <person name="Finy P."/>
            <person name="Geml J."/>
            <person name="Haridas S."/>
            <person name="Hughes K."/>
            <person name="Justo A."/>
            <person name="Karasinski D."/>
            <person name="Kautmanova I."/>
            <person name="Kiss B."/>
            <person name="Kocsube S."/>
            <person name="Kotiranta H."/>
            <person name="LaButti K.M."/>
            <person name="Lechner B.E."/>
            <person name="Liimatainen K."/>
            <person name="Lipzen A."/>
            <person name="Lukacs Z."/>
            <person name="Mihaltcheva S."/>
            <person name="Morgado L.N."/>
            <person name="Niskanen T."/>
            <person name="Noordeloos M.E."/>
            <person name="Ohm R.A."/>
            <person name="Ortiz-Santana B."/>
            <person name="Ovrebo C."/>
            <person name="Racz N."/>
            <person name="Riley R."/>
            <person name="Savchenko A."/>
            <person name="Shiryaev A."/>
            <person name="Soop K."/>
            <person name="Spirin V."/>
            <person name="Szebenyi C."/>
            <person name="Tomsovsky M."/>
            <person name="Tulloss R.E."/>
            <person name="Uehling J."/>
            <person name="Grigoriev I.V."/>
            <person name="Vagvolgyi C."/>
            <person name="Papp T."/>
            <person name="Martin F.M."/>
            <person name="Miettinen O."/>
            <person name="Hibbett D.S."/>
            <person name="Nagy L.G."/>
        </authorList>
    </citation>
    <scope>NUCLEOTIDE SEQUENCE [LARGE SCALE GENOMIC DNA]</scope>
    <source>
        <strain evidence="4 5">CBS 962.96</strain>
    </source>
</reference>
<organism evidence="4 5">
    <name type="scientific">Dendrothele bispora (strain CBS 962.96)</name>
    <dbReference type="NCBI Taxonomy" id="1314807"/>
    <lineage>
        <taxon>Eukaryota</taxon>
        <taxon>Fungi</taxon>
        <taxon>Dikarya</taxon>
        <taxon>Basidiomycota</taxon>
        <taxon>Agaricomycotina</taxon>
        <taxon>Agaricomycetes</taxon>
        <taxon>Agaricomycetidae</taxon>
        <taxon>Agaricales</taxon>
        <taxon>Agaricales incertae sedis</taxon>
        <taxon>Dendrothele</taxon>
    </lineage>
</organism>
<keyword evidence="5" id="KW-1185">Reference proteome</keyword>